<evidence type="ECO:0000313" key="1">
    <source>
        <dbReference type="EMBL" id="TNN40272.1"/>
    </source>
</evidence>
<name>A0A4Z2FJ15_9TELE</name>
<keyword evidence="2" id="KW-1185">Reference proteome</keyword>
<sequence>MTALEDALCGVGVGSCVYKPVAVMSLEDEELTGLSLSHTTAQLGLGSQPRRVRQMSVFMGEIQMIQSSALQHATISLYDRHAVKASILFIYSSRNTRETNKAP</sequence>
<dbReference type="AlphaFoldDB" id="A0A4Z2FJ15"/>
<accession>A0A4Z2FJ15</accession>
<dbReference type="EMBL" id="SRLO01001204">
    <property type="protein sequence ID" value="TNN40272.1"/>
    <property type="molecule type" value="Genomic_DNA"/>
</dbReference>
<organism evidence="1 2">
    <name type="scientific">Liparis tanakae</name>
    <name type="common">Tanaka's snailfish</name>
    <dbReference type="NCBI Taxonomy" id="230148"/>
    <lineage>
        <taxon>Eukaryota</taxon>
        <taxon>Metazoa</taxon>
        <taxon>Chordata</taxon>
        <taxon>Craniata</taxon>
        <taxon>Vertebrata</taxon>
        <taxon>Euteleostomi</taxon>
        <taxon>Actinopterygii</taxon>
        <taxon>Neopterygii</taxon>
        <taxon>Teleostei</taxon>
        <taxon>Neoteleostei</taxon>
        <taxon>Acanthomorphata</taxon>
        <taxon>Eupercaria</taxon>
        <taxon>Perciformes</taxon>
        <taxon>Cottioidei</taxon>
        <taxon>Cottales</taxon>
        <taxon>Liparidae</taxon>
        <taxon>Liparis</taxon>
    </lineage>
</organism>
<dbReference type="Proteomes" id="UP000314294">
    <property type="component" value="Unassembled WGS sequence"/>
</dbReference>
<evidence type="ECO:0000313" key="2">
    <source>
        <dbReference type="Proteomes" id="UP000314294"/>
    </source>
</evidence>
<protein>
    <submittedName>
        <fullName evidence="1">Uncharacterized protein</fullName>
    </submittedName>
</protein>
<comment type="caution">
    <text evidence="1">The sequence shown here is derived from an EMBL/GenBank/DDBJ whole genome shotgun (WGS) entry which is preliminary data.</text>
</comment>
<reference evidence="1 2" key="1">
    <citation type="submission" date="2019-03" db="EMBL/GenBank/DDBJ databases">
        <title>First draft genome of Liparis tanakae, snailfish: a comprehensive survey of snailfish specific genes.</title>
        <authorList>
            <person name="Kim W."/>
            <person name="Song I."/>
            <person name="Jeong J.-H."/>
            <person name="Kim D."/>
            <person name="Kim S."/>
            <person name="Ryu S."/>
            <person name="Song J.Y."/>
            <person name="Lee S.K."/>
        </authorList>
    </citation>
    <scope>NUCLEOTIDE SEQUENCE [LARGE SCALE GENOMIC DNA]</scope>
    <source>
        <tissue evidence="1">Muscle</tissue>
    </source>
</reference>
<proteinExistence type="predicted"/>
<gene>
    <name evidence="1" type="ORF">EYF80_049559</name>
</gene>